<organism evidence="10 11">
    <name type="scientific">Eptatretus burgeri</name>
    <name type="common">Inshore hagfish</name>
    <dbReference type="NCBI Taxonomy" id="7764"/>
    <lineage>
        <taxon>Eukaryota</taxon>
        <taxon>Metazoa</taxon>
        <taxon>Chordata</taxon>
        <taxon>Craniata</taxon>
        <taxon>Vertebrata</taxon>
        <taxon>Cyclostomata</taxon>
        <taxon>Myxini</taxon>
        <taxon>Myxiniformes</taxon>
        <taxon>Myxinidae</taxon>
        <taxon>Eptatretinae</taxon>
        <taxon>Eptatretus</taxon>
    </lineage>
</organism>
<comment type="similarity">
    <text evidence="2">Belongs to the DAN family.</text>
</comment>
<dbReference type="Ensembl" id="ENSEBUT00000028318.1">
    <property type="protein sequence ID" value="ENSEBUP00000027742.1"/>
    <property type="gene ID" value="ENSEBUG00000016973.1"/>
</dbReference>
<evidence type="ECO:0000259" key="9">
    <source>
        <dbReference type="PROSITE" id="PS01225"/>
    </source>
</evidence>
<dbReference type="Pfam" id="PF03045">
    <property type="entry name" value="DAN"/>
    <property type="match status" value="1"/>
</dbReference>
<evidence type="ECO:0000256" key="1">
    <source>
        <dbReference type="ARBA" id="ARBA00004613"/>
    </source>
</evidence>
<dbReference type="AlphaFoldDB" id="A0A8C4RBZ6"/>
<dbReference type="GO" id="GO:0048018">
    <property type="term" value="F:receptor ligand activity"/>
    <property type="evidence" value="ECO:0007669"/>
    <property type="project" value="TreeGrafter"/>
</dbReference>
<feature type="signal peptide" evidence="8">
    <location>
        <begin position="1"/>
        <end position="15"/>
    </location>
</feature>
<dbReference type="OMA" id="QPPFRHK"/>
<name>A0A8C4RBZ6_EPTBU</name>
<sequence>MLAFALLCVLSAVPGDPGRATARGAAFPSPRKHRGNAAEGQRDRSHKHMLGSSHKALVVTERKYLRQDWCKSRPLQQNVSADGCESRNFVNRFCYGQCNSFYIPRRGASGEEAPFRSCAFCRPQRTTLDTVELLCPDARPHVRYERVRRVKTCRCAAPKERKKERKKEMIYLTQDRRNMKSGIKDGHKIQLQRHSVERYSLASRAHSEHKYHH</sequence>
<evidence type="ECO:0000256" key="6">
    <source>
        <dbReference type="PROSITE-ProRule" id="PRU00039"/>
    </source>
</evidence>
<keyword evidence="3" id="KW-0964">Secreted</keyword>
<dbReference type="GeneTree" id="ENSGT00940000154209"/>
<evidence type="ECO:0000313" key="11">
    <source>
        <dbReference type="Proteomes" id="UP000694388"/>
    </source>
</evidence>
<dbReference type="Proteomes" id="UP000694388">
    <property type="component" value="Unplaced"/>
</dbReference>
<dbReference type="PANTHER" id="PTHR15283:SF4">
    <property type="entry name" value="BURSICON"/>
    <property type="match status" value="1"/>
</dbReference>
<evidence type="ECO:0000256" key="8">
    <source>
        <dbReference type="SAM" id="SignalP"/>
    </source>
</evidence>
<comment type="caution">
    <text evidence="6">Lacks conserved residue(s) required for the propagation of feature annotation.</text>
</comment>
<dbReference type="InterPro" id="IPR004133">
    <property type="entry name" value="DAN_dom"/>
</dbReference>
<evidence type="ECO:0000256" key="2">
    <source>
        <dbReference type="ARBA" id="ARBA00007872"/>
    </source>
</evidence>
<evidence type="ECO:0000256" key="5">
    <source>
        <dbReference type="ARBA" id="ARBA00023157"/>
    </source>
</evidence>
<dbReference type="PROSITE" id="PS01225">
    <property type="entry name" value="CTCK_2"/>
    <property type="match status" value="1"/>
</dbReference>
<dbReference type="GO" id="GO:0036122">
    <property type="term" value="F:BMP binding"/>
    <property type="evidence" value="ECO:0007669"/>
    <property type="project" value="TreeGrafter"/>
</dbReference>
<reference evidence="10" key="1">
    <citation type="submission" date="2025-08" db="UniProtKB">
        <authorList>
            <consortium name="Ensembl"/>
        </authorList>
    </citation>
    <scope>IDENTIFICATION</scope>
</reference>
<protein>
    <submittedName>
        <fullName evidence="10">Gremlin 1a, DAN family BMP antagonist</fullName>
    </submittedName>
</protein>
<evidence type="ECO:0000313" key="10">
    <source>
        <dbReference type="Ensembl" id="ENSEBUP00000027742.1"/>
    </source>
</evidence>
<comment type="subcellular location">
    <subcellularLocation>
        <location evidence="1">Secreted</location>
    </subcellularLocation>
</comment>
<evidence type="ECO:0000256" key="7">
    <source>
        <dbReference type="SAM" id="MobiDB-lite"/>
    </source>
</evidence>
<dbReference type="InterPro" id="IPR006207">
    <property type="entry name" value="Cys_knot_C"/>
</dbReference>
<dbReference type="GO" id="GO:0005615">
    <property type="term" value="C:extracellular space"/>
    <property type="evidence" value="ECO:0007669"/>
    <property type="project" value="TreeGrafter"/>
</dbReference>
<accession>A0A8C4RBZ6</accession>
<dbReference type="GO" id="GO:0009887">
    <property type="term" value="P:animal organ morphogenesis"/>
    <property type="evidence" value="ECO:0007669"/>
    <property type="project" value="TreeGrafter"/>
</dbReference>
<keyword evidence="5" id="KW-1015">Disulfide bond</keyword>
<dbReference type="InterPro" id="IPR029034">
    <property type="entry name" value="Cystine-knot_cytokine"/>
</dbReference>
<dbReference type="GO" id="GO:0038098">
    <property type="term" value="P:sequestering of BMP from receptor via BMP binding"/>
    <property type="evidence" value="ECO:0007669"/>
    <property type="project" value="TreeGrafter"/>
</dbReference>
<dbReference type="PANTHER" id="PTHR15283">
    <property type="entry name" value="GREMLIN 1"/>
    <property type="match status" value="1"/>
</dbReference>
<feature type="chain" id="PRO_5034235426" evidence="8">
    <location>
        <begin position="16"/>
        <end position="213"/>
    </location>
</feature>
<feature type="domain" description="CTCK" evidence="9">
    <location>
        <begin position="70"/>
        <end position="164"/>
    </location>
</feature>
<proteinExistence type="inferred from homology"/>
<dbReference type="SMART" id="SM00041">
    <property type="entry name" value="CT"/>
    <property type="match status" value="1"/>
</dbReference>
<evidence type="ECO:0000256" key="3">
    <source>
        <dbReference type="ARBA" id="ARBA00022525"/>
    </source>
</evidence>
<keyword evidence="4 8" id="KW-0732">Signal</keyword>
<dbReference type="Gene3D" id="2.10.90.10">
    <property type="entry name" value="Cystine-knot cytokines"/>
    <property type="match status" value="1"/>
</dbReference>
<feature type="region of interest" description="Disordered" evidence="7">
    <location>
        <begin position="19"/>
        <end position="51"/>
    </location>
</feature>
<keyword evidence="11" id="KW-1185">Reference proteome</keyword>
<evidence type="ECO:0000256" key="4">
    <source>
        <dbReference type="ARBA" id="ARBA00022729"/>
    </source>
</evidence>
<reference evidence="10" key="2">
    <citation type="submission" date="2025-09" db="UniProtKB">
        <authorList>
            <consortium name="Ensembl"/>
        </authorList>
    </citation>
    <scope>IDENTIFICATION</scope>
</reference>